<feature type="transmembrane region" description="Helical" evidence="3">
    <location>
        <begin position="92"/>
        <end position="114"/>
    </location>
</feature>
<organism evidence="4 5">
    <name type="scientific">Cyanidium caldarium</name>
    <name type="common">Red alga</name>
    <dbReference type="NCBI Taxonomy" id="2771"/>
    <lineage>
        <taxon>Eukaryota</taxon>
        <taxon>Rhodophyta</taxon>
        <taxon>Bangiophyceae</taxon>
        <taxon>Cyanidiales</taxon>
        <taxon>Cyanidiaceae</taxon>
        <taxon>Cyanidium</taxon>
    </lineage>
</organism>
<evidence type="ECO:0000313" key="5">
    <source>
        <dbReference type="Proteomes" id="UP001301350"/>
    </source>
</evidence>
<dbReference type="PANTHER" id="PTHR22166:SF12">
    <property type="entry name" value="ENDOPLASMIC RETICULUM JUNCTION FORMATION PROTEIN LUNAPARK"/>
    <property type="match status" value="1"/>
</dbReference>
<keyword evidence="5" id="KW-1185">Reference proteome</keyword>
<dbReference type="EMBL" id="JANCYW010000006">
    <property type="protein sequence ID" value="KAK4535728.1"/>
    <property type="molecule type" value="Genomic_DNA"/>
</dbReference>
<feature type="transmembrane region" description="Helical" evidence="3">
    <location>
        <begin position="53"/>
        <end position="72"/>
    </location>
</feature>
<comment type="caution">
    <text evidence="4">The sequence shown here is derived from an EMBL/GenBank/DDBJ whole genome shotgun (WGS) entry which is preliminary data.</text>
</comment>
<evidence type="ECO:0008006" key="6">
    <source>
        <dbReference type="Google" id="ProtNLM"/>
    </source>
</evidence>
<name>A0AAV9IV71_CYACA</name>
<reference evidence="4 5" key="1">
    <citation type="submission" date="2022-07" db="EMBL/GenBank/DDBJ databases">
        <title>Genome-wide signatures of adaptation to extreme environments.</title>
        <authorList>
            <person name="Cho C.H."/>
            <person name="Yoon H.S."/>
        </authorList>
    </citation>
    <scope>NUCLEOTIDE SEQUENCE [LARGE SCALE GENOMIC DNA]</scope>
    <source>
        <strain evidence="4 5">DBV 063 E5</strain>
    </source>
</reference>
<evidence type="ECO:0000256" key="3">
    <source>
        <dbReference type="SAM" id="Phobius"/>
    </source>
</evidence>
<dbReference type="AlphaFoldDB" id="A0AAV9IV71"/>
<protein>
    <recommendedName>
        <fullName evidence="6">Endoplasmic reticulum transmembrane protein</fullName>
    </recommendedName>
</protein>
<evidence type="ECO:0000256" key="2">
    <source>
        <dbReference type="SAM" id="MobiDB-lite"/>
    </source>
</evidence>
<keyword evidence="3" id="KW-0472">Membrane</keyword>
<dbReference type="Proteomes" id="UP001301350">
    <property type="component" value="Unassembled WGS sequence"/>
</dbReference>
<dbReference type="InterPro" id="IPR040115">
    <property type="entry name" value="Lnp"/>
</dbReference>
<accession>A0AAV9IV71</accession>
<keyword evidence="1" id="KW-0175">Coiled coil</keyword>
<sequence>MRWSQWLPRFLSLRGAPSAEEEERQLERLEHRVGVVSRRLEVRRRRRERVLTAFRVYAFAGATVLAAYVYLFPQRLWWRVSEAGASEVGKTVVVVVALGGAVYLALYKVAALWYDWGIERAVEALNALRQEKTERIEQLKKRTRYYETLYLIEKYGGPADAAAASGKLRGKDAGERAPATAKEAPLPNEGDETAEPAFAEAAPGSPSPMARLSNRVVELLAGDDEQTAALSEREQQALQHLRLVWQQLQVERSEKEALRIQVQQLASQMQLLLEERGSRAHAGVERDDADSSPLQTIRQLRRSSGGSAKRSDLQPSIEASASASGGAEARAPETAPVTAAGDSAASTSRRPRRRRSLSPST</sequence>
<feature type="region of interest" description="Disordered" evidence="2">
    <location>
        <begin position="300"/>
        <end position="361"/>
    </location>
</feature>
<evidence type="ECO:0000313" key="4">
    <source>
        <dbReference type="EMBL" id="KAK4535728.1"/>
    </source>
</evidence>
<feature type="compositionally biased region" description="Basic residues" evidence="2">
    <location>
        <begin position="349"/>
        <end position="361"/>
    </location>
</feature>
<keyword evidence="3" id="KW-0812">Transmembrane</keyword>
<feature type="compositionally biased region" description="Low complexity" evidence="2">
    <location>
        <begin position="318"/>
        <end position="329"/>
    </location>
</feature>
<proteinExistence type="predicted"/>
<dbReference type="PANTHER" id="PTHR22166">
    <property type="entry name" value="ENDOPLASMIC RETICULUM JUNCTION FORMATION PROTEIN LUNAPARK"/>
    <property type="match status" value="1"/>
</dbReference>
<feature type="coiled-coil region" evidence="1">
    <location>
        <begin position="248"/>
        <end position="275"/>
    </location>
</feature>
<evidence type="ECO:0000256" key="1">
    <source>
        <dbReference type="SAM" id="Coils"/>
    </source>
</evidence>
<gene>
    <name evidence="4" type="ORF">CDCA_CDCA06G1753</name>
</gene>
<dbReference type="GO" id="GO:0071786">
    <property type="term" value="P:endoplasmic reticulum tubular network organization"/>
    <property type="evidence" value="ECO:0007669"/>
    <property type="project" value="InterPro"/>
</dbReference>
<dbReference type="GO" id="GO:0071782">
    <property type="term" value="C:endoplasmic reticulum tubular network"/>
    <property type="evidence" value="ECO:0007669"/>
    <property type="project" value="TreeGrafter"/>
</dbReference>
<feature type="region of interest" description="Disordered" evidence="2">
    <location>
        <begin position="163"/>
        <end position="192"/>
    </location>
</feature>
<keyword evidence="3" id="KW-1133">Transmembrane helix</keyword>